<gene>
    <name evidence="2" type="ORF">ROR02_03570</name>
</gene>
<dbReference type="Pfam" id="PF12802">
    <property type="entry name" value="MarR_2"/>
    <property type="match status" value="1"/>
</dbReference>
<feature type="domain" description="HTH marR-type" evidence="1">
    <location>
        <begin position="28"/>
        <end position="160"/>
    </location>
</feature>
<keyword evidence="3" id="KW-1185">Reference proteome</keyword>
<dbReference type="InterPro" id="IPR036388">
    <property type="entry name" value="WH-like_DNA-bd_sf"/>
</dbReference>
<dbReference type="SUPFAM" id="SSF46785">
    <property type="entry name" value="Winged helix' DNA-binding domain"/>
    <property type="match status" value="1"/>
</dbReference>
<dbReference type="PANTHER" id="PTHR33164">
    <property type="entry name" value="TRANSCRIPTIONAL REGULATOR, MARR FAMILY"/>
    <property type="match status" value="1"/>
</dbReference>
<dbReference type="SMART" id="SM00347">
    <property type="entry name" value="HTH_MARR"/>
    <property type="match status" value="1"/>
</dbReference>
<evidence type="ECO:0000313" key="2">
    <source>
        <dbReference type="EMBL" id="GEO80226.1"/>
    </source>
</evidence>
<dbReference type="PANTHER" id="PTHR33164:SF43">
    <property type="entry name" value="HTH-TYPE TRANSCRIPTIONAL REPRESSOR YETL"/>
    <property type="match status" value="1"/>
</dbReference>
<dbReference type="Gene3D" id="1.10.10.10">
    <property type="entry name" value="Winged helix-like DNA-binding domain superfamily/Winged helix DNA-binding domain"/>
    <property type="match status" value="1"/>
</dbReference>
<evidence type="ECO:0000313" key="3">
    <source>
        <dbReference type="Proteomes" id="UP000321567"/>
    </source>
</evidence>
<dbReference type="EMBL" id="BJZO01000006">
    <property type="protein sequence ID" value="GEO80226.1"/>
    <property type="molecule type" value="Genomic_DNA"/>
</dbReference>
<accession>A0A512H429</accession>
<dbReference type="InterPro" id="IPR039422">
    <property type="entry name" value="MarR/SlyA-like"/>
</dbReference>
<dbReference type="GO" id="GO:0006950">
    <property type="term" value="P:response to stress"/>
    <property type="evidence" value="ECO:0007669"/>
    <property type="project" value="TreeGrafter"/>
</dbReference>
<dbReference type="Proteomes" id="UP000321567">
    <property type="component" value="Unassembled WGS sequence"/>
</dbReference>
<dbReference type="GO" id="GO:0003700">
    <property type="term" value="F:DNA-binding transcription factor activity"/>
    <property type="evidence" value="ECO:0007669"/>
    <property type="project" value="InterPro"/>
</dbReference>
<reference evidence="2 3" key="1">
    <citation type="submission" date="2019-07" db="EMBL/GenBank/DDBJ databases">
        <title>Whole genome shotgun sequence of Rhodospirillum oryzae NBRC 107573.</title>
        <authorList>
            <person name="Hosoyama A."/>
            <person name="Uohara A."/>
            <person name="Ohji S."/>
            <person name="Ichikawa N."/>
        </authorList>
    </citation>
    <scope>NUCLEOTIDE SEQUENCE [LARGE SCALE GENOMIC DNA]</scope>
    <source>
        <strain evidence="2 3">NBRC 107573</strain>
    </source>
</reference>
<dbReference type="InterPro" id="IPR036390">
    <property type="entry name" value="WH_DNA-bd_sf"/>
</dbReference>
<protein>
    <recommendedName>
        <fullName evidence="1">HTH marR-type domain-containing protein</fullName>
    </recommendedName>
</protein>
<name>A0A512H429_9PROT</name>
<dbReference type="PROSITE" id="PS50995">
    <property type="entry name" value="HTH_MARR_2"/>
    <property type="match status" value="1"/>
</dbReference>
<dbReference type="PRINTS" id="PR00598">
    <property type="entry name" value="HTHMARR"/>
</dbReference>
<comment type="caution">
    <text evidence="2">The sequence shown here is derived from an EMBL/GenBank/DDBJ whole genome shotgun (WGS) entry which is preliminary data.</text>
</comment>
<sequence length="164" mass="18220">MPSVKPTQPKKVLEALSAPDTAFEGAIRGMVGYNLKRAYMVLHTAVQAAAAPFDLRVSTISCLSVIVRNPGITPSVLAERLKIERSNLVVILDDLETRDLICRKQMKTDRRRYELTVTVRGRRLHDLAAAAIREAEAERLRGLSAEEQTLLIDLLNKIETSAVE</sequence>
<dbReference type="RefSeq" id="WP_147162291.1">
    <property type="nucleotide sequence ID" value="NZ_BJZO01000006.1"/>
</dbReference>
<dbReference type="InterPro" id="IPR000835">
    <property type="entry name" value="HTH_MarR-typ"/>
</dbReference>
<dbReference type="OrthoDB" id="7359569at2"/>
<proteinExistence type="predicted"/>
<dbReference type="AlphaFoldDB" id="A0A512H429"/>
<organism evidence="2 3">
    <name type="scientific">Pararhodospirillum oryzae</name>
    <dbReference type="NCBI Taxonomy" id="478448"/>
    <lineage>
        <taxon>Bacteria</taxon>
        <taxon>Pseudomonadati</taxon>
        <taxon>Pseudomonadota</taxon>
        <taxon>Alphaproteobacteria</taxon>
        <taxon>Rhodospirillales</taxon>
        <taxon>Rhodospirillaceae</taxon>
        <taxon>Pararhodospirillum</taxon>
    </lineage>
</organism>
<evidence type="ECO:0000259" key="1">
    <source>
        <dbReference type="PROSITE" id="PS50995"/>
    </source>
</evidence>